<accession>A0A8E2E4I0</accession>
<dbReference type="Proteomes" id="UP000250266">
    <property type="component" value="Unassembled WGS sequence"/>
</dbReference>
<evidence type="ECO:0000313" key="1">
    <source>
        <dbReference type="EMBL" id="OCK77053.1"/>
    </source>
</evidence>
<dbReference type="EMBL" id="KV745158">
    <property type="protein sequence ID" value="OCK77053.1"/>
    <property type="molecule type" value="Genomic_DNA"/>
</dbReference>
<proteinExistence type="predicted"/>
<sequence length="149" mass="15519">MVTSRPPSWLICPRQSFITMPLPPTVMLTPTSLPTSSSSSTGLHRQRRQGLPNTSLVVVPIDLSSACATGSVGVVYKDAMGDGSALVAVNLSVFTHINISHWGKVPSVLGALNTADVSGYPKGSEYSTRLIGVTAMIASCLQQTCGGMA</sequence>
<gene>
    <name evidence="1" type="ORF">K432DRAFT_129952</name>
</gene>
<evidence type="ECO:0000313" key="2">
    <source>
        <dbReference type="Proteomes" id="UP000250266"/>
    </source>
</evidence>
<dbReference type="AlphaFoldDB" id="A0A8E2E4I0"/>
<name>A0A8E2E4I0_9PEZI</name>
<organism evidence="1 2">
    <name type="scientific">Lepidopterella palustris CBS 459.81</name>
    <dbReference type="NCBI Taxonomy" id="1314670"/>
    <lineage>
        <taxon>Eukaryota</taxon>
        <taxon>Fungi</taxon>
        <taxon>Dikarya</taxon>
        <taxon>Ascomycota</taxon>
        <taxon>Pezizomycotina</taxon>
        <taxon>Dothideomycetes</taxon>
        <taxon>Pleosporomycetidae</taxon>
        <taxon>Mytilinidiales</taxon>
        <taxon>Argynnaceae</taxon>
        <taxon>Lepidopterella</taxon>
    </lineage>
</organism>
<keyword evidence="2" id="KW-1185">Reference proteome</keyword>
<protein>
    <submittedName>
        <fullName evidence="1">Uncharacterized protein</fullName>
    </submittedName>
</protein>
<reference evidence="1 2" key="1">
    <citation type="journal article" date="2016" name="Nat. Commun.">
        <title>Ectomycorrhizal ecology is imprinted in the genome of the dominant symbiotic fungus Cenococcum geophilum.</title>
        <authorList>
            <consortium name="DOE Joint Genome Institute"/>
            <person name="Peter M."/>
            <person name="Kohler A."/>
            <person name="Ohm R.A."/>
            <person name="Kuo A."/>
            <person name="Krutzmann J."/>
            <person name="Morin E."/>
            <person name="Arend M."/>
            <person name="Barry K.W."/>
            <person name="Binder M."/>
            <person name="Choi C."/>
            <person name="Clum A."/>
            <person name="Copeland A."/>
            <person name="Grisel N."/>
            <person name="Haridas S."/>
            <person name="Kipfer T."/>
            <person name="LaButti K."/>
            <person name="Lindquist E."/>
            <person name="Lipzen A."/>
            <person name="Maire R."/>
            <person name="Meier B."/>
            <person name="Mihaltcheva S."/>
            <person name="Molinier V."/>
            <person name="Murat C."/>
            <person name="Poggeler S."/>
            <person name="Quandt C.A."/>
            <person name="Sperisen C."/>
            <person name="Tritt A."/>
            <person name="Tisserant E."/>
            <person name="Crous P.W."/>
            <person name="Henrissat B."/>
            <person name="Nehls U."/>
            <person name="Egli S."/>
            <person name="Spatafora J.W."/>
            <person name="Grigoriev I.V."/>
            <person name="Martin F.M."/>
        </authorList>
    </citation>
    <scope>NUCLEOTIDE SEQUENCE [LARGE SCALE GENOMIC DNA]</scope>
    <source>
        <strain evidence="1 2">CBS 459.81</strain>
    </source>
</reference>